<dbReference type="Proteomes" id="UP000265618">
    <property type="component" value="Unassembled WGS sequence"/>
</dbReference>
<evidence type="ECO:0000313" key="6">
    <source>
        <dbReference type="Proteomes" id="UP000265618"/>
    </source>
</evidence>
<dbReference type="InterPro" id="IPR013128">
    <property type="entry name" value="Peptidase_C1A"/>
</dbReference>
<dbReference type="GO" id="GO:0008234">
    <property type="term" value="F:cysteine-type peptidase activity"/>
    <property type="evidence" value="ECO:0007669"/>
    <property type="project" value="InterPro"/>
</dbReference>
<dbReference type="CDD" id="cd02248">
    <property type="entry name" value="Peptidase_C1A"/>
    <property type="match status" value="1"/>
</dbReference>
<dbReference type="InterPro" id="IPR013201">
    <property type="entry name" value="Prot_inhib_I29"/>
</dbReference>
<feature type="domain" description="Cathepsin propeptide inhibitor" evidence="4">
    <location>
        <begin position="21"/>
        <end position="77"/>
    </location>
</feature>
<dbReference type="EMBL" id="BDIP01000605">
    <property type="protein sequence ID" value="GIQ82151.1"/>
    <property type="molecule type" value="Genomic_DNA"/>
</dbReference>
<dbReference type="SUPFAM" id="SSF54001">
    <property type="entry name" value="Cysteine proteinases"/>
    <property type="match status" value="1"/>
</dbReference>
<dbReference type="InterPro" id="IPR038765">
    <property type="entry name" value="Papain-like_cys_pep_sf"/>
</dbReference>
<feature type="signal peptide" evidence="2">
    <location>
        <begin position="1"/>
        <end position="18"/>
    </location>
</feature>
<evidence type="ECO:0000256" key="1">
    <source>
        <dbReference type="ARBA" id="ARBA00008455"/>
    </source>
</evidence>
<evidence type="ECO:0000256" key="2">
    <source>
        <dbReference type="SAM" id="SignalP"/>
    </source>
</evidence>
<dbReference type="Pfam" id="PF00112">
    <property type="entry name" value="Peptidase_C1"/>
    <property type="match status" value="1"/>
</dbReference>
<reference evidence="5 6" key="1">
    <citation type="journal article" date="2018" name="PLoS ONE">
        <title>The draft genome of Kipferlia bialata reveals reductive genome evolution in fornicate parasites.</title>
        <authorList>
            <person name="Tanifuji G."/>
            <person name="Takabayashi S."/>
            <person name="Kume K."/>
            <person name="Takagi M."/>
            <person name="Nakayama T."/>
            <person name="Kamikawa R."/>
            <person name="Inagaki Y."/>
            <person name="Hashimoto T."/>
        </authorList>
    </citation>
    <scope>NUCLEOTIDE SEQUENCE [LARGE SCALE GENOMIC DNA]</scope>
    <source>
        <strain evidence="5">NY0173</strain>
    </source>
</reference>
<feature type="chain" id="PRO_5039949467" evidence="2">
    <location>
        <begin position="19"/>
        <end position="314"/>
    </location>
</feature>
<accession>A0A9K3GHA4</accession>
<dbReference type="SMART" id="SM00848">
    <property type="entry name" value="Inhibitor_I29"/>
    <property type="match status" value="1"/>
</dbReference>
<keyword evidence="2" id="KW-0732">Signal</keyword>
<protein>
    <submittedName>
        <fullName evidence="5">Peptidase C1A</fullName>
    </submittedName>
</protein>
<proteinExistence type="inferred from homology"/>
<evidence type="ECO:0000259" key="3">
    <source>
        <dbReference type="SMART" id="SM00645"/>
    </source>
</evidence>
<dbReference type="PANTHER" id="PTHR12411">
    <property type="entry name" value="CYSTEINE PROTEASE FAMILY C1-RELATED"/>
    <property type="match status" value="1"/>
</dbReference>
<dbReference type="Gene3D" id="3.90.70.10">
    <property type="entry name" value="Cysteine proteinases"/>
    <property type="match status" value="1"/>
</dbReference>
<keyword evidence="6" id="KW-1185">Reference proteome</keyword>
<sequence length="314" mass="34596">MKLLIALVVVTAVLCSDAADFASFRQKYNKNYASEAEESRRYASFRDTLRVARLLNKLDKSAVYGDSPFMDMTEEEFAVTYLRPMQVNKTLPTSTVSASGAGYPSAWDWDDQGKVTPPENELQCGACWAFSTVAAFESNNAIKGNPLVSLSRQQMIDCDTADAGCEGGDPDTAAQYAVDKGLELEADYPYVAKDGRCKYKANKVAFQPTGWADIESNEETIAEALYTTGPITVAMNATPMQTYHRGIMNPKFCSPYMLDTTVLLVGYGHDDQTGLDFWRAKNSWGTSWGEDGFFRIVRGTNACGIAEWPVQPTL</sequence>
<dbReference type="AlphaFoldDB" id="A0A9K3GHA4"/>
<comment type="caution">
    <text evidence="5">The sequence shown here is derived from an EMBL/GenBank/DDBJ whole genome shotgun (WGS) entry which is preliminary data.</text>
</comment>
<comment type="similarity">
    <text evidence="1">Belongs to the peptidase C1 family.</text>
</comment>
<dbReference type="Pfam" id="PF08246">
    <property type="entry name" value="Inhibitor_I29"/>
    <property type="match status" value="1"/>
</dbReference>
<dbReference type="OrthoDB" id="387093at2759"/>
<name>A0A9K3GHA4_9EUKA</name>
<evidence type="ECO:0000259" key="4">
    <source>
        <dbReference type="SMART" id="SM00848"/>
    </source>
</evidence>
<dbReference type="InterPro" id="IPR000668">
    <property type="entry name" value="Peptidase_C1A_C"/>
</dbReference>
<gene>
    <name evidence="5" type="ORF">KIPB_003237</name>
</gene>
<dbReference type="SMART" id="SM00645">
    <property type="entry name" value="Pept_C1"/>
    <property type="match status" value="1"/>
</dbReference>
<dbReference type="PRINTS" id="PR00705">
    <property type="entry name" value="PAPAIN"/>
</dbReference>
<organism evidence="5 6">
    <name type="scientific">Kipferlia bialata</name>
    <dbReference type="NCBI Taxonomy" id="797122"/>
    <lineage>
        <taxon>Eukaryota</taxon>
        <taxon>Metamonada</taxon>
        <taxon>Carpediemonas-like organisms</taxon>
        <taxon>Kipferlia</taxon>
    </lineage>
</organism>
<feature type="domain" description="Peptidase C1A papain C-terminal" evidence="3">
    <location>
        <begin position="103"/>
        <end position="313"/>
    </location>
</feature>
<dbReference type="GO" id="GO:0006508">
    <property type="term" value="P:proteolysis"/>
    <property type="evidence" value="ECO:0007669"/>
    <property type="project" value="InterPro"/>
</dbReference>
<dbReference type="InterPro" id="IPR039417">
    <property type="entry name" value="Peptidase_C1A_papain-like"/>
</dbReference>
<evidence type="ECO:0000313" key="5">
    <source>
        <dbReference type="EMBL" id="GIQ82151.1"/>
    </source>
</evidence>